<dbReference type="GO" id="GO:0016787">
    <property type="term" value="F:hydrolase activity"/>
    <property type="evidence" value="ECO:0007669"/>
    <property type="project" value="InterPro"/>
</dbReference>
<dbReference type="InterPro" id="IPR002925">
    <property type="entry name" value="Dienelactn_hydro"/>
</dbReference>
<evidence type="ECO:0000313" key="2">
    <source>
        <dbReference type="EMBL" id="KAF2028706.1"/>
    </source>
</evidence>
<comment type="caution">
    <text evidence="2">The sequence shown here is derived from an EMBL/GenBank/DDBJ whole genome shotgun (WGS) entry which is preliminary data.</text>
</comment>
<reference evidence="2" key="1">
    <citation type="journal article" date="2020" name="Stud. Mycol.">
        <title>101 Dothideomycetes genomes: a test case for predicting lifestyles and emergence of pathogens.</title>
        <authorList>
            <person name="Haridas S."/>
            <person name="Albert R."/>
            <person name="Binder M."/>
            <person name="Bloem J."/>
            <person name="Labutti K."/>
            <person name="Salamov A."/>
            <person name="Andreopoulos B."/>
            <person name="Baker S."/>
            <person name="Barry K."/>
            <person name="Bills G."/>
            <person name="Bluhm B."/>
            <person name="Cannon C."/>
            <person name="Castanera R."/>
            <person name="Culley D."/>
            <person name="Daum C."/>
            <person name="Ezra D."/>
            <person name="Gonzalez J."/>
            <person name="Henrissat B."/>
            <person name="Kuo A."/>
            <person name="Liang C."/>
            <person name="Lipzen A."/>
            <person name="Lutzoni F."/>
            <person name="Magnuson J."/>
            <person name="Mondo S."/>
            <person name="Nolan M."/>
            <person name="Ohm R."/>
            <person name="Pangilinan J."/>
            <person name="Park H.-J."/>
            <person name="Ramirez L."/>
            <person name="Alfaro M."/>
            <person name="Sun H."/>
            <person name="Tritt A."/>
            <person name="Yoshinaga Y."/>
            <person name="Zwiers L.-H."/>
            <person name="Turgeon B."/>
            <person name="Goodwin S."/>
            <person name="Spatafora J."/>
            <person name="Crous P."/>
            <person name="Grigoriev I."/>
        </authorList>
    </citation>
    <scope>NUCLEOTIDE SEQUENCE</scope>
    <source>
        <strain evidence="2">CBS 110217</strain>
    </source>
</reference>
<dbReference type="PANTHER" id="PTHR17630">
    <property type="entry name" value="DIENELACTONE HYDROLASE"/>
    <property type="match status" value="1"/>
</dbReference>
<dbReference type="EMBL" id="ML978209">
    <property type="protein sequence ID" value="KAF2028706.1"/>
    <property type="molecule type" value="Genomic_DNA"/>
</dbReference>
<dbReference type="InterPro" id="IPR029058">
    <property type="entry name" value="AB_hydrolase_fold"/>
</dbReference>
<sequence>MASGPMQQCCVSGVLHEGTPMGEITNITDKMKHAIVLLTDVYGHTFRNSQLLADHFALNGYLTIIPDMFNGNEVPFPVPAGWSLKEYMNTTMPRVKEVDPIVSGTVEWLRREKGVERVGAAGYCFGGKYVVRWLKEGGVDAGFIAHPSFVDKEEIEGIQGPFSIAAAATDAIYTVPLRHDTEAILTKHNVPWQSFVYGGTEHGFAVRGNMMEGKARFAKEQAFKQAVGWFDEFVKGGKEA</sequence>
<evidence type="ECO:0000259" key="1">
    <source>
        <dbReference type="Pfam" id="PF01738"/>
    </source>
</evidence>
<protein>
    <submittedName>
        <fullName evidence="2">Alpha/beta-hydrolase</fullName>
    </submittedName>
</protein>
<keyword evidence="3" id="KW-1185">Reference proteome</keyword>
<gene>
    <name evidence="2" type="ORF">EK21DRAFT_101599</name>
</gene>
<name>A0A9P4H5V1_9PLEO</name>
<dbReference type="AlphaFoldDB" id="A0A9P4H5V1"/>
<dbReference type="OrthoDB" id="17560at2759"/>
<organism evidence="2 3">
    <name type="scientific">Setomelanomma holmii</name>
    <dbReference type="NCBI Taxonomy" id="210430"/>
    <lineage>
        <taxon>Eukaryota</taxon>
        <taxon>Fungi</taxon>
        <taxon>Dikarya</taxon>
        <taxon>Ascomycota</taxon>
        <taxon>Pezizomycotina</taxon>
        <taxon>Dothideomycetes</taxon>
        <taxon>Pleosporomycetidae</taxon>
        <taxon>Pleosporales</taxon>
        <taxon>Pleosporineae</taxon>
        <taxon>Phaeosphaeriaceae</taxon>
        <taxon>Setomelanomma</taxon>
    </lineage>
</organism>
<accession>A0A9P4H5V1</accession>
<dbReference type="Gene3D" id="3.40.50.1820">
    <property type="entry name" value="alpha/beta hydrolase"/>
    <property type="match status" value="1"/>
</dbReference>
<dbReference type="SUPFAM" id="SSF53474">
    <property type="entry name" value="alpha/beta-Hydrolases"/>
    <property type="match status" value="1"/>
</dbReference>
<dbReference type="Proteomes" id="UP000799777">
    <property type="component" value="Unassembled WGS sequence"/>
</dbReference>
<dbReference type="Pfam" id="PF01738">
    <property type="entry name" value="DLH"/>
    <property type="match status" value="1"/>
</dbReference>
<evidence type="ECO:0000313" key="3">
    <source>
        <dbReference type="Proteomes" id="UP000799777"/>
    </source>
</evidence>
<dbReference type="PANTHER" id="PTHR17630:SF44">
    <property type="entry name" value="PROTEIN AIM2"/>
    <property type="match status" value="1"/>
</dbReference>
<proteinExistence type="predicted"/>
<feature type="domain" description="Dienelactone hydrolase" evidence="1">
    <location>
        <begin position="32"/>
        <end position="233"/>
    </location>
</feature>